<dbReference type="KEGG" id="asal:CFBP5507_05105"/>
<feature type="region of interest" description="Disordered" evidence="9">
    <location>
        <begin position="900"/>
        <end position="962"/>
    </location>
</feature>
<proteinExistence type="inferred from homology"/>
<name>A0A4Z1R9M1_9HYPH</name>
<protein>
    <recommendedName>
        <fullName evidence="8">Ribonuclease E</fullName>
        <shortName evidence="8">RNase E</shortName>
        <ecNumber evidence="8">3.1.26.12</ecNumber>
    </recommendedName>
</protein>
<feature type="compositionally biased region" description="Basic and acidic residues" evidence="9">
    <location>
        <begin position="92"/>
        <end position="102"/>
    </location>
</feature>
<keyword evidence="8" id="KW-1003">Cell membrane</keyword>
<feature type="region of interest" description="Disordered" evidence="9">
    <location>
        <begin position="696"/>
        <end position="837"/>
    </location>
</feature>
<comment type="cofactor">
    <cofactor evidence="8">
        <name>Zn(2+)</name>
        <dbReference type="ChEBI" id="CHEBI:29105"/>
    </cofactor>
    <text evidence="8">Binds 2 Zn(2+) ions per homotetramer.</text>
</comment>
<dbReference type="Proteomes" id="UP000298735">
    <property type="component" value="Chromosome Circular"/>
</dbReference>
<feature type="domain" description="RNase E/G thioredoxin-like" evidence="11">
    <location>
        <begin position="583"/>
        <end position="667"/>
    </location>
</feature>
<keyword evidence="1 8" id="KW-0963">Cytoplasm</keyword>
<dbReference type="SUPFAM" id="SSF50249">
    <property type="entry name" value="Nucleic acid-binding proteins"/>
    <property type="match status" value="1"/>
</dbReference>
<keyword evidence="5 8" id="KW-0378">Hydrolase</keyword>
<feature type="binding site" evidence="8">
    <location>
        <position position="526"/>
    </location>
    <ligand>
        <name>Mg(2+)</name>
        <dbReference type="ChEBI" id="CHEBI:18420"/>
        <note>catalytic</note>
    </ligand>
</feature>
<evidence type="ECO:0000256" key="3">
    <source>
        <dbReference type="ARBA" id="ARBA00022723"/>
    </source>
</evidence>
<evidence type="ECO:0000259" key="10">
    <source>
        <dbReference type="Pfam" id="PF10150"/>
    </source>
</evidence>
<feature type="region of interest" description="Disordered" evidence="9">
    <location>
        <begin position="155"/>
        <end position="206"/>
    </location>
</feature>
<dbReference type="HAMAP" id="MF_00970">
    <property type="entry name" value="RNase_E"/>
    <property type="match status" value="1"/>
</dbReference>
<feature type="binding site" evidence="8">
    <location>
        <position position="584"/>
    </location>
    <ligand>
        <name>Zn(2+)</name>
        <dbReference type="ChEBI" id="CHEBI:29105"/>
        <note>ligand shared between dimeric partners</note>
    </ligand>
</feature>
<comment type="similarity">
    <text evidence="8">Belongs to the RNase E/G family. RNase E subfamily.</text>
</comment>
<keyword evidence="8" id="KW-0472">Membrane</keyword>
<dbReference type="GO" id="GO:0006364">
    <property type="term" value="P:rRNA processing"/>
    <property type="evidence" value="ECO:0007669"/>
    <property type="project" value="UniProtKB-UniRule"/>
</dbReference>
<keyword evidence="2 8" id="KW-0540">Nuclease</keyword>
<dbReference type="EMBL" id="CP109968">
    <property type="protein sequence ID" value="UYZ08384.1"/>
    <property type="molecule type" value="Genomic_DNA"/>
</dbReference>
<evidence type="ECO:0000259" key="11">
    <source>
        <dbReference type="Pfam" id="PF20833"/>
    </source>
</evidence>
<dbReference type="Pfam" id="PF20833">
    <property type="entry name" value="RNase_E_G_Thio"/>
    <property type="match status" value="1"/>
</dbReference>
<feature type="domain" description="RNA-binding protein AU-1/Ribonuclease E/G" evidence="10">
    <location>
        <begin position="301"/>
        <end position="571"/>
    </location>
</feature>
<reference evidence="12" key="1">
    <citation type="submission" date="2022-10" db="EMBL/GenBank/DDBJ databases">
        <title>Complete genome sequence of Agrobacterium salinitolerans CFBP5507.</title>
        <authorList>
            <person name="Tchabashvili S."/>
            <person name="Yen H.-C."/>
            <person name="Haryono M."/>
            <person name="Lin Y.-C."/>
            <person name="Lai E.-M."/>
            <person name="Kuo C.-H."/>
        </authorList>
    </citation>
    <scope>NUCLEOTIDE SEQUENCE</scope>
    <source>
        <strain evidence="12">CFBP5507</strain>
    </source>
</reference>
<feature type="region of interest" description="Disordered" evidence="9">
    <location>
        <begin position="221"/>
        <end position="264"/>
    </location>
</feature>
<feature type="compositionally biased region" description="Acidic residues" evidence="9">
    <location>
        <begin position="155"/>
        <end position="167"/>
    </location>
</feature>
<dbReference type="GO" id="GO:0008270">
    <property type="term" value="F:zinc ion binding"/>
    <property type="evidence" value="ECO:0007669"/>
    <property type="project" value="UniProtKB-UniRule"/>
</dbReference>
<dbReference type="InterPro" id="IPR004659">
    <property type="entry name" value="RNase_E/G"/>
</dbReference>
<evidence type="ECO:0000256" key="2">
    <source>
        <dbReference type="ARBA" id="ARBA00022722"/>
    </source>
</evidence>
<organism evidence="12 13">
    <name type="scientific">Agrobacterium salinitolerans</name>
    <dbReference type="NCBI Taxonomy" id="1183413"/>
    <lineage>
        <taxon>Bacteria</taxon>
        <taxon>Pseudomonadati</taxon>
        <taxon>Pseudomonadota</taxon>
        <taxon>Alphaproteobacteria</taxon>
        <taxon>Hyphomicrobiales</taxon>
        <taxon>Rhizobiaceae</taxon>
        <taxon>Rhizobium/Agrobacterium group</taxon>
        <taxon>Agrobacterium</taxon>
    </lineage>
</organism>
<feature type="compositionally biased region" description="Acidic residues" evidence="9">
    <location>
        <begin position="808"/>
        <end position="827"/>
    </location>
</feature>
<comment type="subunit">
    <text evidence="8">Homotetramer formed by a dimer of dimers.</text>
</comment>
<dbReference type="GO" id="GO:0009898">
    <property type="term" value="C:cytoplasmic side of plasma membrane"/>
    <property type="evidence" value="ECO:0007669"/>
    <property type="project" value="UniProtKB-UniRule"/>
</dbReference>
<dbReference type="GO" id="GO:0000287">
    <property type="term" value="F:magnesium ion binding"/>
    <property type="evidence" value="ECO:0007669"/>
    <property type="project" value="UniProtKB-UniRule"/>
</dbReference>
<evidence type="ECO:0000256" key="7">
    <source>
        <dbReference type="ARBA" id="ARBA00022884"/>
    </source>
</evidence>
<feature type="compositionally biased region" description="Basic residues" evidence="9">
    <location>
        <begin position="790"/>
        <end position="802"/>
    </location>
</feature>
<dbReference type="OrthoDB" id="9804278at2"/>
<comment type="function">
    <text evidence="8">Endoribonuclease that plays a central role in RNA processing and decay. Required for the maturation of 5S and 16S rRNAs and the majority of tRNAs. Also involved in the degradation of most mRNAs.</text>
</comment>
<accession>A0A4Z1R9M1</accession>
<evidence type="ECO:0000256" key="6">
    <source>
        <dbReference type="ARBA" id="ARBA00022842"/>
    </source>
</evidence>
<dbReference type="InterPro" id="IPR019307">
    <property type="entry name" value="RNA-bd_AU-1/RNase_E/G"/>
</dbReference>
<comment type="subcellular location">
    <subcellularLocation>
        <location evidence="8">Cytoplasm</location>
    </subcellularLocation>
    <subcellularLocation>
        <location evidence="8">Cell inner membrane</location>
        <topology evidence="8">Peripheral membrane protein</topology>
        <orientation evidence="8">Cytoplasmic side</orientation>
    </subcellularLocation>
</comment>
<keyword evidence="3 8" id="KW-0479">Metal-binding</keyword>
<dbReference type="RefSeq" id="WP_137410225.1">
    <property type="nucleotide sequence ID" value="NZ_CP109968.1"/>
</dbReference>
<dbReference type="InterPro" id="IPR048583">
    <property type="entry name" value="RNase_E_G_thioredoxin-like"/>
</dbReference>
<dbReference type="GO" id="GO:0019843">
    <property type="term" value="F:rRNA binding"/>
    <property type="evidence" value="ECO:0007669"/>
    <property type="project" value="UniProtKB-KW"/>
</dbReference>
<keyword evidence="8" id="KW-0699">rRNA-binding</keyword>
<evidence type="ECO:0000256" key="4">
    <source>
        <dbReference type="ARBA" id="ARBA00022759"/>
    </source>
</evidence>
<dbReference type="GO" id="GO:0008995">
    <property type="term" value="F:ribonuclease E activity"/>
    <property type="evidence" value="ECO:0007669"/>
    <property type="project" value="UniProtKB-EC"/>
</dbReference>
<dbReference type="NCBIfam" id="TIGR00757">
    <property type="entry name" value="RNaseEG"/>
    <property type="match status" value="1"/>
</dbReference>
<feature type="compositionally biased region" description="Basic and acidic residues" evidence="9">
    <location>
        <begin position="866"/>
        <end position="876"/>
    </location>
</feature>
<comment type="catalytic activity">
    <reaction evidence="8">
        <text>Endonucleolytic cleavage of single-stranded RNA in A- and U-rich regions.</text>
        <dbReference type="EC" id="3.1.26.12"/>
    </reaction>
</comment>
<dbReference type="GO" id="GO:0005737">
    <property type="term" value="C:cytoplasm"/>
    <property type="evidence" value="ECO:0007669"/>
    <property type="project" value="UniProtKB-SubCell"/>
</dbReference>
<keyword evidence="7 8" id="KW-0694">RNA-binding</keyword>
<keyword evidence="8" id="KW-0997">Cell inner membrane</keyword>
<feature type="region of interest" description="Required for zinc-mediated homotetramerization and catalytic activity" evidence="8">
    <location>
        <begin position="584"/>
        <end position="587"/>
    </location>
</feature>
<feature type="region of interest" description="Disordered" evidence="9">
    <location>
        <begin position="853"/>
        <end position="876"/>
    </location>
</feature>
<feature type="region of interest" description="Disordered" evidence="9">
    <location>
        <begin position="92"/>
        <end position="122"/>
    </location>
</feature>
<feature type="compositionally biased region" description="Basic residues" evidence="9">
    <location>
        <begin position="728"/>
        <end position="739"/>
    </location>
</feature>
<dbReference type="AlphaFoldDB" id="A0A4Z1R9M1"/>
<dbReference type="PANTHER" id="PTHR30001:SF1">
    <property type="entry name" value="RIBONUCLEASE E_G-LIKE PROTEIN, CHLOROPLASTIC"/>
    <property type="match status" value="1"/>
</dbReference>
<dbReference type="Gene3D" id="3.40.1260.20">
    <property type="entry name" value="Ribonuclease E, catalytic domain"/>
    <property type="match status" value="1"/>
</dbReference>
<feature type="compositionally biased region" description="Acidic residues" evidence="9">
    <location>
        <begin position="753"/>
        <end position="774"/>
    </location>
</feature>
<dbReference type="GO" id="GO:0000049">
    <property type="term" value="F:tRNA binding"/>
    <property type="evidence" value="ECO:0007669"/>
    <property type="project" value="UniProtKB-KW"/>
</dbReference>
<feature type="binding site" evidence="8">
    <location>
        <position position="483"/>
    </location>
    <ligand>
        <name>Mg(2+)</name>
        <dbReference type="ChEBI" id="CHEBI:18420"/>
        <note>catalytic</note>
    </ligand>
</feature>
<keyword evidence="8" id="KW-0862">Zinc</keyword>
<evidence type="ECO:0000256" key="9">
    <source>
        <dbReference type="SAM" id="MobiDB-lite"/>
    </source>
</evidence>
<keyword evidence="8" id="KW-0819">tRNA processing</keyword>
<gene>
    <name evidence="8" type="primary">rne</name>
    <name evidence="12" type="ORF">CFBP5507_05105</name>
</gene>
<dbReference type="GO" id="GO:0008033">
    <property type="term" value="P:tRNA processing"/>
    <property type="evidence" value="ECO:0007669"/>
    <property type="project" value="UniProtKB-UniRule"/>
</dbReference>
<dbReference type="EC" id="3.1.26.12" evidence="8"/>
<dbReference type="Gene3D" id="2.40.50.140">
    <property type="entry name" value="Nucleic acid-binding proteins"/>
    <property type="match status" value="1"/>
</dbReference>
<evidence type="ECO:0000256" key="8">
    <source>
        <dbReference type="HAMAP-Rule" id="MF_00970"/>
    </source>
</evidence>
<feature type="compositionally biased region" description="Low complexity" evidence="9">
    <location>
        <begin position="828"/>
        <end position="837"/>
    </location>
</feature>
<dbReference type="InterPro" id="IPR028878">
    <property type="entry name" value="RNase_E"/>
</dbReference>
<dbReference type="InterPro" id="IPR012340">
    <property type="entry name" value="NA-bd_OB-fold"/>
</dbReference>
<keyword evidence="8" id="KW-0820">tRNA-binding</keyword>
<feature type="binding site" evidence="8">
    <location>
        <position position="587"/>
    </location>
    <ligand>
        <name>Zn(2+)</name>
        <dbReference type="ChEBI" id="CHEBI:29105"/>
        <note>ligand shared between dimeric partners</note>
    </ligand>
</feature>
<keyword evidence="6 8" id="KW-0460">Magnesium</keyword>
<dbReference type="Pfam" id="PF10150">
    <property type="entry name" value="RNase_E_G"/>
    <property type="match status" value="1"/>
</dbReference>
<sequence length="962" mass="106608">MADKMLIDASHEEETRVVVVRGNRIEEFDFESEHKKQIRGNIYLAKVTRVEPSLQAAFVDYGGNRHGFLAFAEIHPDYYQIPLADRQALLKAEAEDHRRSDDFESADAPEPGAPMIDLSQVDQPDVGIVSASETTETVVTEEAAPVVEAVTEEAAVEVVAEETPAEEENPKKRTRRPRAKKKTAEEEAAAAEAAEASSEDEGSTGGEMAAMVDTDTISEEVEGLRRGNDDDDDDDDDHHEKEVIESVGAEDAMEEVPDRVARKPRKQYRIQEVIKRRQILLVQVAKEERGNKGAALTTYLSLAGRYSVLMPNTARGGGISRKITQPADRKRLKEIARDLDVPQGMGVILRTAGANRTRVEIKRDFEYLMRLWENVRTLTLNSTAPCLVYEEGSLIKRSIRDLYNKDIGEIIVSGEEGYREAKDFMKMLMPSHAKVVQPYRDIHPIFSRSGIEAQLDRMLQPQVTLKSGGYLIINQTEALVSIDVNSGRSTREHSIEETALTTNLEAAEEVARQLRLRDLAGLVVIDFIDMEEKRNNRAVEKKLKDCLKNDRARIQVGRISHFGLLEMSRQRIRASVLESTTQVCQHCGGTGHVRSESSIALHVLRGVEEYLLRNTTHNITVRCTPETALYLLNHKRGTIVDYEGRFGVSIIIAADAGVGAQHFAIDRGEAVENPVKIESLIQMLPNFVEEEDDFVAEVEEDEDEEEIVKAQPSEPRQQQGDNGEEGKRKRKRRRRRRGKGGQNDQNGALDAQSEGDDAEGDDDGVETDEADAENENGTAEALTSDEDGKRKRRRRGKRGGRRNRAEDEALDAADAEAGEEGESEEVSAEASVNEEPTAAEVVEGVVADVVEVEAPKKPRRTRKAKVKTETEEAPKAEAVETVEPVIVKETVVDVAIEEAGEASADLAPEAEATANEEKVRANRGSNVSHSEPVVTSSGSPATPEGDEPKPRKGGWWQRKGFF</sequence>
<evidence type="ECO:0000313" key="13">
    <source>
        <dbReference type="Proteomes" id="UP000298735"/>
    </source>
</evidence>
<evidence type="ECO:0000256" key="5">
    <source>
        <dbReference type="ARBA" id="ARBA00022801"/>
    </source>
</evidence>
<evidence type="ECO:0000256" key="1">
    <source>
        <dbReference type="ARBA" id="ARBA00022490"/>
    </source>
</evidence>
<feature type="compositionally biased region" description="Basic residues" evidence="9">
    <location>
        <begin position="172"/>
        <end position="181"/>
    </location>
</feature>
<comment type="cofactor">
    <cofactor evidence="8">
        <name>Mg(2+)</name>
        <dbReference type="ChEBI" id="CHEBI:18420"/>
    </cofactor>
    <text evidence="8">Binds 1 Mg(2+) ion per subunit.</text>
</comment>
<evidence type="ECO:0000313" key="12">
    <source>
        <dbReference type="EMBL" id="UYZ08384.1"/>
    </source>
</evidence>
<keyword evidence="8" id="KW-0698">rRNA processing</keyword>
<feature type="compositionally biased region" description="Polar residues" evidence="9">
    <location>
        <begin position="923"/>
        <end position="940"/>
    </location>
</feature>
<dbReference type="GO" id="GO:0006402">
    <property type="term" value="P:mRNA catabolic process"/>
    <property type="evidence" value="ECO:0007669"/>
    <property type="project" value="UniProtKB-UniRule"/>
</dbReference>
<dbReference type="PANTHER" id="PTHR30001">
    <property type="entry name" value="RIBONUCLEASE"/>
    <property type="match status" value="1"/>
</dbReference>
<keyword evidence="4 8" id="KW-0255">Endonuclease</keyword>
<feature type="compositionally biased region" description="Acidic residues" evidence="9">
    <location>
        <begin position="696"/>
        <end position="706"/>
    </location>
</feature>